<dbReference type="InterPro" id="IPR040079">
    <property type="entry name" value="Glutathione_S-Trfase"/>
</dbReference>
<dbReference type="PANTHER" id="PTHR32419">
    <property type="entry name" value="GLUTATHIONYL-HYDROQUINONE REDUCTASE"/>
    <property type="match status" value="1"/>
</dbReference>
<dbReference type="SFLD" id="SFLDG01148">
    <property type="entry name" value="Xi_(cytGST)"/>
    <property type="match status" value="1"/>
</dbReference>
<dbReference type="GO" id="GO:0005737">
    <property type="term" value="C:cytoplasm"/>
    <property type="evidence" value="ECO:0007669"/>
    <property type="project" value="TreeGrafter"/>
</dbReference>
<reference evidence="5 6" key="1">
    <citation type="submission" date="2018-07" db="EMBL/GenBank/DDBJ databases">
        <title>Genomic Encyclopedia of Type Strains, Phase IV (KMG-IV): sequencing the most valuable type-strain genomes for metagenomic binning, comparative biology and taxonomic classification.</title>
        <authorList>
            <person name="Goeker M."/>
        </authorList>
    </citation>
    <scope>NUCLEOTIDE SEQUENCE [LARGE SCALE GENOMIC DNA]</scope>
    <source>
        <strain evidence="5 6">DSM 14324</strain>
    </source>
</reference>
<keyword evidence="6" id="KW-1185">Reference proteome</keyword>
<dbReference type="PANTHER" id="PTHR32419:SF6">
    <property type="entry name" value="GLUTATHIONE S-TRANSFERASE OMEGA-LIKE 1-RELATED"/>
    <property type="match status" value="1"/>
</dbReference>
<sequence>MGLLVDGQWVDRWYDTKSNNGEFVRESAQLRDWVTPDGVPGPEGQSSISASANRFHLYVSLACPWAHRALIMRRLKGLSELMGVSVTSPYMLDEGWTYELDEGSSGDPINGVRRHYQLYTLTDEHYTGRVTVPVLWDKKKSRIVNNESADLMRIFNTAFDELTGNRLDLYPAPLREEIDRINDEVYDRVNNGVYKAGFATEQKVYEKHVTALFETLDRLEALLDERRYLAGEYLTEADIRLFTTLVRFDSVYYGHFKCNLKRIEDYPALSNYLRELYQWPEVAETVNMTHIQRHYYGSHSGINPNGIVPLGPELDLDRPHDRERLPGKGIWQHSVQ</sequence>
<feature type="site" description="Lowers pKa of active site Cys" evidence="3">
    <location>
        <position position="295"/>
    </location>
</feature>
<evidence type="ECO:0000313" key="5">
    <source>
        <dbReference type="EMBL" id="REC95781.1"/>
    </source>
</evidence>
<evidence type="ECO:0000259" key="4">
    <source>
        <dbReference type="PROSITE" id="PS50405"/>
    </source>
</evidence>
<dbReference type="Gene3D" id="3.40.30.10">
    <property type="entry name" value="Glutaredoxin"/>
    <property type="match status" value="1"/>
</dbReference>
<dbReference type="InterPro" id="IPR010987">
    <property type="entry name" value="Glutathione-S-Trfase_C-like"/>
</dbReference>
<dbReference type="SFLD" id="SFLDS00019">
    <property type="entry name" value="Glutathione_Transferase_(cytos"/>
    <property type="match status" value="1"/>
</dbReference>
<dbReference type="CDD" id="cd03190">
    <property type="entry name" value="GST_C_Omega_like"/>
    <property type="match status" value="1"/>
</dbReference>
<dbReference type="InterPro" id="IPR047047">
    <property type="entry name" value="GST_Omega-like_C"/>
</dbReference>
<gene>
    <name evidence="5" type="ORF">C8D72_0446</name>
</gene>
<dbReference type="EMBL" id="QRDJ01000006">
    <property type="protein sequence ID" value="REC95781.1"/>
    <property type="molecule type" value="Genomic_DNA"/>
</dbReference>
<comment type="caution">
    <text evidence="5">The sequence shown here is derived from an EMBL/GenBank/DDBJ whole genome shotgun (WGS) entry which is preliminary data.</text>
</comment>
<name>A0A3D9DYK0_9GAMM</name>
<feature type="site" description="Lowers pKa of active site Cys" evidence="3">
    <location>
        <position position="252"/>
    </location>
</feature>
<evidence type="ECO:0000256" key="1">
    <source>
        <dbReference type="PIRSR" id="PIRSR015753-1"/>
    </source>
</evidence>
<dbReference type="InterPro" id="IPR036249">
    <property type="entry name" value="Thioredoxin-like_sf"/>
</dbReference>
<dbReference type="InterPro" id="IPR004045">
    <property type="entry name" value="Glutathione_S-Trfase_N"/>
</dbReference>
<keyword evidence="5" id="KW-0808">Transferase</keyword>
<dbReference type="GO" id="GO:0004364">
    <property type="term" value="F:glutathione transferase activity"/>
    <property type="evidence" value="ECO:0007669"/>
    <property type="project" value="InterPro"/>
</dbReference>
<evidence type="ECO:0000256" key="2">
    <source>
        <dbReference type="PIRSR" id="PIRSR015753-2"/>
    </source>
</evidence>
<dbReference type="Pfam" id="PF13409">
    <property type="entry name" value="GST_N_2"/>
    <property type="match status" value="1"/>
</dbReference>
<dbReference type="Pfam" id="PF13410">
    <property type="entry name" value="GST_C_2"/>
    <property type="match status" value="1"/>
</dbReference>
<dbReference type="SUPFAM" id="SSF52833">
    <property type="entry name" value="Thioredoxin-like"/>
    <property type="match status" value="1"/>
</dbReference>
<feature type="binding site" evidence="2">
    <location>
        <begin position="147"/>
        <end position="148"/>
    </location>
    <ligand>
        <name>glutathione</name>
        <dbReference type="ChEBI" id="CHEBI:57925"/>
    </ligand>
</feature>
<feature type="binding site" evidence="2">
    <location>
        <position position="96"/>
    </location>
    <ligand>
        <name>glutathione</name>
        <dbReference type="ChEBI" id="CHEBI:57925"/>
    </ligand>
</feature>
<accession>A0A3D9DYK0</accession>
<dbReference type="OrthoDB" id="9769158at2"/>
<organism evidence="5 6">
    <name type="scientific">Kushneria indalinina DSM 14324</name>
    <dbReference type="NCBI Taxonomy" id="1122140"/>
    <lineage>
        <taxon>Bacteria</taxon>
        <taxon>Pseudomonadati</taxon>
        <taxon>Pseudomonadota</taxon>
        <taxon>Gammaproteobacteria</taxon>
        <taxon>Oceanospirillales</taxon>
        <taxon>Halomonadaceae</taxon>
        <taxon>Kushneria</taxon>
    </lineage>
</organism>
<feature type="domain" description="GST C-terminal" evidence="4">
    <location>
        <begin position="171"/>
        <end position="295"/>
    </location>
</feature>
<feature type="active site" description="Proton donor/acceptor" evidence="1">
    <location>
        <position position="194"/>
    </location>
</feature>
<protein>
    <submittedName>
        <fullName evidence="5">Putative glutathione S-transferase</fullName>
    </submittedName>
</protein>
<dbReference type="Proteomes" id="UP000256334">
    <property type="component" value="Unassembled WGS sequence"/>
</dbReference>
<dbReference type="SUPFAM" id="SSF47616">
    <property type="entry name" value="GST C-terminal domain-like"/>
    <property type="match status" value="1"/>
</dbReference>
<feature type="binding site" evidence="2">
    <location>
        <begin position="129"/>
        <end position="132"/>
    </location>
    <ligand>
        <name>glutathione</name>
        <dbReference type="ChEBI" id="CHEBI:57925"/>
    </ligand>
</feature>
<proteinExistence type="predicted"/>
<dbReference type="RefSeq" id="WP_115852764.1">
    <property type="nucleotide sequence ID" value="NZ_QRDJ01000006.1"/>
</dbReference>
<dbReference type="PROSITE" id="PS50405">
    <property type="entry name" value="GST_CTER"/>
    <property type="match status" value="1"/>
</dbReference>
<dbReference type="Gene3D" id="1.20.1050.10">
    <property type="match status" value="1"/>
</dbReference>
<dbReference type="InterPro" id="IPR016639">
    <property type="entry name" value="GST_Omega/GSH"/>
</dbReference>
<feature type="active site" description="Nucleophile" evidence="1">
    <location>
        <position position="63"/>
    </location>
</feature>
<dbReference type="InterPro" id="IPR036282">
    <property type="entry name" value="Glutathione-S-Trfase_C_sf"/>
</dbReference>
<dbReference type="AlphaFoldDB" id="A0A3D9DYK0"/>
<dbReference type="SFLD" id="SFLDG01206">
    <property type="entry name" value="Xi.1"/>
    <property type="match status" value="1"/>
</dbReference>
<dbReference type="PIRSF" id="PIRSF015753">
    <property type="entry name" value="GST"/>
    <property type="match status" value="1"/>
</dbReference>
<evidence type="ECO:0000256" key="3">
    <source>
        <dbReference type="PIRSR" id="PIRSR015753-3"/>
    </source>
</evidence>
<evidence type="ECO:0000313" key="6">
    <source>
        <dbReference type="Proteomes" id="UP000256334"/>
    </source>
</evidence>